<dbReference type="STRING" id="35755.UL82_09975"/>
<dbReference type="CDD" id="cd01610">
    <property type="entry name" value="PAP2_like"/>
    <property type="match status" value="1"/>
</dbReference>
<evidence type="ECO:0000313" key="8">
    <source>
        <dbReference type="EMBL" id="AKE42132.1"/>
    </source>
</evidence>
<reference evidence="8 10" key="1">
    <citation type="journal article" date="2015" name="Genome Announc.">
        <title>Complete Genome Sequence of Corynebacterium kutscheri DSM 20755, a Corynebacterial Type Strain with Remarkably Low G+C Content of Chromosomal DNA.</title>
        <authorList>
            <person name="Ruckert C."/>
            <person name="Albersmeier A."/>
            <person name="Winkler A."/>
            <person name="Tauch A."/>
        </authorList>
    </citation>
    <scope>NUCLEOTIDE SEQUENCE [LARGE SCALE GENOMIC DNA]</scope>
    <source>
        <strain evidence="8 10">DSM 20755</strain>
    </source>
</reference>
<dbReference type="GO" id="GO:0016787">
    <property type="term" value="F:hydrolase activity"/>
    <property type="evidence" value="ECO:0007669"/>
    <property type="project" value="UniProtKB-KW"/>
</dbReference>
<evidence type="ECO:0000313" key="10">
    <source>
        <dbReference type="Proteomes" id="UP000033457"/>
    </source>
</evidence>
<keyword evidence="2" id="KW-1003">Cell membrane</keyword>
<name>A0A0F6R163_9CORY</name>
<dbReference type="InterPro" id="IPR036938">
    <property type="entry name" value="PAP2/HPO_sf"/>
</dbReference>
<dbReference type="Proteomes" id="UP000033457">
    <property type="component" value="Chromosome"/>
</dbReference>
<dbReference type="PANTHER" id="PTHR14969:SF62">
    <property type="entry name" value="DECAPRENYLPHOSPHORYL-5-PHOSPHORIBOSE PHOSPHATASE RV3807C-RELATED"/>
    <property type="match status" value="1"/>
</dbReference>
<protein>
    <submittedName>
        <fullName evidence="8">5'-phosphoribosyl-monophospho-decaprenol phosphatase</fullName>
    </submittedName>
    <submittedName>
        <fullName evidence="9">Integral membrane protein</fullName>
    </submittedName>
</protein>
<evidence type="ECO:0000256" key="5">
    <source>
        <dbReference type="ARBA" id="ARBA00022989"/>
    </source>
</evidence>
<dbReference type="SUPFAM" id="SSF48317">
    <property type="entry name" value="Acid phosphatase/Vanadium-dependent haloperoxidase"/>
    <property type="match status" value="1"/>
</dbReference>
<dbReference type="PANTHER" id="PTHR14969">
    <property type="entry name" value="SPHINGOSINE-1-PHOSPHATE PHOSPHOHYDROLASE"/>
    <property type="match status" value="1"/>
</dbReference>
<dbReference type="Pfam" id="PF01569">
    <property type="entry name" value="PAP2"/>
    <property type="match status" value="1"/>
</dbReference>
<evidence type="ECO:0000256" key="1">
    <source>
        <dbReference type="ARBA" id="ARBA00004651"/>
    </source>
</evidence>
<evidence type="ECO:0000256" key="6">
    <source>
        <dbReference type="ARBA" id="ARBA00023136"/>
    </source>
</evidence>
<sequence length="173" mass="18689">MPNFPTDAREADALVQIQKFIGTNKNIFAIARGLSHFGEHALGWFGMSTLGILLDKKRRVSWLRLGIAALISHAASVVIKRIVRRNRPSDSRIHVGVATPSKLSFPSSHSTSTAASLVYLAKLTRSPLPLVGIPVMMISRMILGVHYPTDVLVGALVGTVTTEAVARIGKENV</sequence>
<keyword evidence="5" id="KW-1133">Transmembrane helix</keyword>
<gene>
    <name evidence="9" type="ORF">NCTC949_00857</name>
    <name evidence="8" type="ORF">UL82_09975</name>
</gene>
<dbReference type="SMART" id="SM00014">
    <property type="entry name" value="acidPPc"/>
    <property type="match status" value="1"/>
</dbReference>
<dbReference type="RefSeq" id="WP_046440721.1">
    <property type="nucleotide sequence ID" value="NZ_CP011312.1"/>
</dbReference>
<evidence type="ECO:0000259" key="7">
    <source>
        <dbReference type="SMART" id="SM00014"/>
    </source>
</evidence>
<accession>A0A0F6R163</accession>
<evidence type="ECO:0000256" key="3">
    <source>
        <dbReference type="ARBA" id="ARBA00022692"/>
    </source>
</evidence>
<organism evidence="8 10">
    <name type="scientific">Corynebacterium kutscheri</name>
    <dbReference type="NCBI Taxonomy" id="35755"/>
    <lineage>
        <taxon>Bacteria</taxon>
        <taxon>Bacillati</taxon>
        <taxon>Actinomycetota</taxon>
        <taxon>Actinomycetes</taxon>
        <taxon>Mycobacteriales</taxon>
        <taxon>Corynebacteriaceae</taxon>
        <taxon>Corynebacterium</taxon>
    </lineage>
</organism>
<reference evidence="9 11" key="2">
    <citation type="submission" date="2018-12" db="EMBL/GenBank/DDBJ databases">
        <authorList>
            <consortium name="Pathogen Informatics"/>
        </authorList>
    </citation>
    <scope>NUCLEOTIDE SEQUENCE [LARGE SCALE GENOMIC DNA]</scope>
    <source>
        <strain evidence="9 11">NCTC949</strain>
    </source>
</reference>
<dbReference type="AlphaFoldDB" id="A0A0F6R163"/>
<evidence type="ECO:0000313" key="9">
    <source>
        <dbReference type="EMBL" id="VEH05917.1"/>
    </source>
</evidence>
<evidence type="ECO:0000256" key="4">
    <source>
        <dbReference type="ARBA" id="ARBA00022801"/>
    </source>
</evidence>
<dbReference type="EMBL" id="LR134377">
    <property type="protein sequence ID" value="VEH05917.1"/>
    <property type="molecule type" value="Genomic_DNA"/>
</dbReference>
<evidence type="ECO:0000313" key="11">
    <source>
        <dbReference type="Proteomes" id="UP000271380"/>
    </source>
</evidence>
<dbReference type="KEGG" id="cku:UL82_09975"/>
<dbReference type="InterPro" id="IPR000326">
    <property type="entry name" value="PAP2/HPO"/>
</dbReference>
<keyword evidence="4" id="KW-0378">Hydrolase</keyword>
<feature type="domain" description="Phosphatidic acid phosphatase type 2/haloperoxidase" evidence="7">
    <location>
        <begin position="62"/>
        <end position="166"/>
    </location>
</feature>
<keyword evidence="6" id="KW-0472">Membrane</keyword>
<dbReference type="HOGENOM" id="CLU_072573_7_1_11"/>
<dbReference type="OrthoDB" id="4333485at2"/>
<dbReference type="EMBL" id="CP011312">
    <property type="protein sequence ID" value="AKE42132.1"/>
    <property type="molecule type" value="Genomic_DNA"/>
</dbReference>
<keyword evidence="10" id="KW-1185">Reference proteome</keyword>
<dbReference type="Gene3D" id="1.20.144.10">
    <property type="entry name" value="Phosphatidic acid phosphatase type 2/haloperoxidase"/>
    <property type="match status" value="1"/>
</dbReference>
<dbReference type="GO" id="GO:0005886">
    <property type="term" value="C:plasma membrane"/>
    <property type="evidence" value="ECO:0007669"/>
    <property type="project" value="UniProtKB-SubCell"/>
</dbReference>
<evidence type="ECO:0000256" key="2">
    <source>
        <dbReference type="ARBA" id="ARBA00022475"/>
    </source>
</evidence>
<keyword evidence="3" id="KW-0812">Transmembrane</keyword>
<comment type="subcellular location">
    <subcellularLocation>
        <location evidence="1">Cell membrane</location>
        <topology evidence="1">Multi-pass membrane protein</topology>
    </subcellularLocation>
</comment>
<proteinExistence type="predicted"/>
<dbReference type="Proteomes" id="UP000271380">
    <property type="component" value="Chromosome"/>
</dbReference>